<reference evidence="4" key="1">
    <citation type="journal article" date="2019" name="Int. J. Syst. Evol. Microbiol.">
        <title>The Global Catalogue of Microorganisms (GCM) 10K type strain sequencing project: providing services to taxonomists for standard genome sequencing and annotation.</title>
        <authorList>
            <consortium name="The Broad Institute Genomics Platform"/>
            <consortium name="The Broad Institute Genome Sequencing Center for Infectious Disease"/>
            <person name="Wu L."/>
            <person name="Ma J."/>
        </authorList>
    </citation>
    <scope>NUCLEOTIDE SEQUENCE [LARGE SCALE GENOMIC DNA]</scope>
    <source>
        <strain evidence="4">NCAIM B.02333</strain>
    </source>
</reference>
<feature type="compositionally biased region" description="Low complexity" evidence="1">
    <location>
        <begin position="181"/>
        <end position="199"/>
    </location>
</feature>
<evidence type="ECO:0000313" key="3">
    <source>
        <dbReference type="EMBL" id="MFC3690079.1"/>
    </source>
</evidence>
<name>A0ABV7WL17_9MICO</name>
<dbReference type="Proteomes" id="UP001595685">
    <property type="component" value="Unassembled WGS sequence"/>
</dbReference>
<accession>A0ABV7WL17</accession>
<feature type="transmembrane region" description="Helical" evidence="2">
    <location>
        <begin position="241"/>
        <end position="261"/>
    </location>
</feature>
<gene>
    <name evidence="3" type="ORF">ACFOLH_17165</name>
</gene>
<dbReference type="RefSeq" id="WP_340291316.1">
    <property type="nucleotide sequence ID" value="NZ_JBBEOI010000036.1"/>
</dbReference>
<dbReference type="EMBL" id="JBHRWW010000016">
    <property type="protein sequence ID" value="MFC3690079.1"/>
    <property type="molecule type" value="Genomic_DNA"/>
</dbReference>
<keyword evidence="4" id="KW-1185">Reference proteome</keyword>
<evidence type="ECO:0000256" key="2">
    <source>
        <dbReference type="SAM" id="Phobius"/>
    </source>
</evidence>
<protein>
    <submittedName>
        <fullName evidence="3">Uncharacterized protein</fullName>
    </submittedName>
</protein>
<keyword evidence="2" id="KW-0812">Transmembrane</keyword>
<keyword evidence="2" id="KW-0472">Membrane</keyword>
<sequence length="269" mass="28411">MSYDILFVPRRPGQTWEAALDEAEGRDVLGDTLRPERLEQWERVVASLRQRVGEVEVSVDADTCEASHASGLQVSLYPDEASVSFPYTEREDRAAFHDVVVDVVGLLERETGLLAWDAQTGEPFDGRVHDEGGLAAARRIGQETSDVSATEAMAARAAEGHEGPDTGPLAVPAVPLTPDRTTGSTDGTGSTAADPGAAADPDAALATERRRALLYLVVGVVIVVVALGSRDADGELSTLGGLALAIGVFDVVLGLLMVLAWRRRAAASR</sequence>
<evidence type="ECO:0000256" key="1">
    <source>
        <dbReference type="SAM" id="MobiDB-lite"/>
    </source>
</evidence>
<feature type="transmembrane region" description="Helical" evidence="2">
    <location>
        <begin position="212"/>
        <end position="229"/>
    </location>
</feature>
<organism evidence="3 4">
    <name type="scientific">Aquipuribacter hungaricus</name>
    <dbReference type="NCBI Taxonomy" id="545624"/>
    <lineage>
        <taxon>Bacteria</taxon>
        <taxon>Bacillati</taxon>
        <taxon>Actinomycetota</taxon>
        <taxon>Actinomycetes</taxon>
        <taxon>Micrococcales</taxon>
        <taxon>Intrasporangiaceae</taxon>
        <taxon>Aquipuribacter</taxon>
    </lineage>
</organism>
<keyword evidence="2" id="KW-1133">Transmembrane helix</keyword>
<feature type="region of interest" description="Disordered" evidence="1">
    <location>
        <begin position="158"/>
        <end position="199"/>
    </location>
</feature>
<comment type="caution">
    <text evidence="3">The sequence shown here is derived from an EMBL/GenBank/DDBJ whole genome shotgun (WGS) entry which is preliminary data.</text>
</comment>
<evidence type="ECO:0000313" key="4">
    <source>
        <dbReference type="Proteomes" id="UP001595685"/>
    </source>
</evidence>
<proteinExistence type="predicted"/>